<dbReference type="EMBL" id="JACHLZ010000001">
    <property type="protein sequence ID" value="MBB5832783.1"/>
    <property type="molecule type" value="Genomic_DNA"/>
</dbReference>
<feature type="compositionally biased region" description="Polar residues" evidence="1">
    <location>
        <begin position="44"/>
        <end position="55"/>
    </location>
</feature>
<dbReference type="Proteomes" id="UP000588158">
    <property type="component" value="Unassembled WGS sequence"/>
</dbReference>
<evidence type="ECO:0000256" key="1">
    <source>
        <dbReference type="SAM" id="MobiDB-lite"/>
    </source>
</evidence>
<sequence length="142" mass="15226">MGNRWGSESHDPEGDPSWLGGKGRGRAGVGGPGSGGAADGGWSSDFTPDSAQTAEGRSVPEESAPRFGEFTGDQARSSRRTRQPQGRPSTKELISALVSIVVLIVIAFTFYRSGWNAWWLIFVVGIPLVRRIANLASRYFGD</sequence>
<protein>
    <submittedName>
        <fullName evidence="3">Uncharacterized protein</fullName>
    </submittedName>
</protein>
<evidence type="ECO:0000313" key="3">
    <source>
        <dbReference type="EMBL" id="MBB5832783.1"/>
    </source>
</evidence>
<gene>
    <name evidence="3" type="ORF">HNR70_002596</name>
</gene>
<accession>A0A841AFM2</accession>
<evidence type="ECO:0000313" key="4">
    <source>
        <dbReference type="Proteomes" id="UP000588158"/>
    </source>
</evidence>
<feature type="region of interest" description="Disordered" evidence="1">
    <location>
        <begin position="1"/>
        <end position="90"/>
    </location>
</feature>
<keyword evidence="4" id="KW-1185">Reference proteome</keyword>
<dbReference type="RefSeq" id="WP_184326052.1">
    <property type="nucleotide sequence ID" value="NZ_JACHLZ010000001.1"/>
</dbReference>
<comment type="caution">
    <text evidence="3">The sequence shown here is derived from an EMBL/GenBank/DDBJ whole genome shotgun (WGS) entry which is preliminary data.</text>
</comment>
<organism evidence="3 4">
    <name type="scientific">Brachybacterium aquaticum</name>
    <dbReference type="NCBI Taxonomy" id="1432564"/>
    <lineage>
        <taxon>Bacteria</taxon>
        <taxon>Bacillati</taxon>
        <taxon>Actinomycetota</taxon>
        <taxon>Actinomycetes</taxon>
        <taxon>Micrococcales</taxon>
        <taxon>Dermabacteraceae</taxon>
        <taxon>Brachybacterium</taxon>
    </lineage>
</organism>
<keyword evidence="2" id="KW-1133">Transmembrane helix</keyword>
<feature type="transmembrane region" description="Helical" evidence="2">
    <location>
        <begin position="93"/>
        <end position="111"/>
    </location>
</feature>
<dbReference type="AlphaFoldDB" id="A0A841AFM2"/>
<proteinExistence type="predicted"/>
<feature type="compositionally biased region" description="Gly residues" evidence="1">
    <location>
        <begin position="20"/>
        <end position="39"/>
    </location>
</feature>
<evidence type="ECO:0000256" key="2">
    <source>
        <dbReference type="SAM" id="Phobius"/>
    </source>
</evidence>
<keyword evidence="2" id="KW-0472">Membrane</keyword>
<keyword evidence="2" id="KW-0812">Transmembrane</keyword>
<feature type="transmembrane region" description="Helical" evidence="2">
    <location>
        <begin position="117"/>
        <end position="133"/>
    </location>
</feature>
<reference evidence="3 4" key="1">
    <citation type="submission" date="2020-08" db="EMBL/GenBank/DDBJ databases">
        <title>Sequencing the genomes of 1000 actinobacteria strains.</title>
        <authorList>
            <person name="Klenk H.-P."/>
        </authorList>
    </citation>
    <scope>NUCLEOTIDE SEQUENCE [LARGE SCALE GENOMIC DNA]</scope>
    <source>
        <strain evidence="3 4">DSM 28796</strain>
    </source>
</reference>
<name>A0A841AFM2_9MICO</name>